<dbReference type="EMBL" id="JADIMI010000083">
    <property type="protein sequence ID" value="MBO8452967.1"/>
    <property type="molecule type" value="Genomic_DNA"/>
</dbReference>
<evidence type="ECO:0000313" key="5">
    <source>
        <dbReference type="EMBL" id="MBO8452967.1"/>
    </source>
</evidence>
<evidence type="ECO:0000259" key="4">
    <source>
        <dbReference type="Pfam" id="PF03065"/>
    </source>
</evidence>
<comment type="caution">
    <text evidence="5">The sequence shown here is derived from an EMBL/GenBank/DDBJ whole genome shotgun (WGS) entry which is preliminary data.</text>
</comment>
<name>A0A9D9ERZ0_9BACT</name>
<evidence type="ECO:0000256" key="2">
    <source>
        <dbReference type="ARBA" id="ARBA00023277"/>
    </source>
</evidence>
<feature type="compositionally biased region" description="Low complexity" evidence="3">
    <location>
        <begin position="419"/>
        <end position="445"/>
    </location>
</feature>
<protein>
    <submittedName>
        <fullName evidence="5">Polysaccharide deacetylase family protein</fullName>
    </submittedName>
</protein>
<feature type="domain" description="Glycoside hydrolase family 57 N-terminal" evidence="4">
    <location>
        <begin position="7"/>
        <end position="294"/>
    </location>
</feature>
<reference evidence="5" key="1">
    <citation type="submission" date="2020-10" db="EMBL/GenBank/DDBJ databases">
        <authorList>
            <person name="Gilroy R."/>
        </authorList>
    </citation>
    <scope>NUCLEOTIDE SEQUENCE</scope>
    <source>
        <strain evidence="5">B1-20833</strain>
    </source>
</reference>
<dbReference type="GO" id="GO:0003824">
    <property type="term" value="F:catalytic activity"/>
    <property type="evidence" value="ECO:0007669"/>
    <property type="project" value="InterPro"/>
</dbReference>
<evidence type="ECO:0000256" key="3">
    <source>
        <dbReference type="SAM" id="MobiDB-lite"/>
    </source>
</evidence>
<gene>
    <name evidence="5" type="ORF">IAC06_08840</name>
</gene>
<dbReference type="PANTHER" id="PTHR36306:SF1">
    <property type="entry name" value="ALPHA-AMYLASE-RELATED"/>
    <property type="match status" value="1"/>
</dbReference>
<comment type="similarity">
    <text evidence="1">Belongs to the glycosyl hydrolase 57 family.</text>
</comment>
<dbReference type="InterPro" id="IPR011330">
    <property type="entry name" value="Glyco_hydro/deAcase_b/a-brl"/>
</dbReference>
<reference evidence="5" key="2">
    <citation type="journal article" date="2021" name="PeerJ">
        <title>Extensive microbial diversity within the chicken gut microbiome revealed by metagenomics and culture.</title>
        <authorList>
            <person name="Gilroy R."/>
            <person name="Ravi A."/>
            <person name="Getino M."/>
            <person name="Pursley I."/>
            <person name="Horton D.L."/>
            <person name="Alikhan N.F."/>
            <person name="Baker D."/>
            <person name="Gharbi K."/>
            <person name="Hall N."/>
            <person name="Watson M."/>
            <person name="Adriaenssens E.M."/>
            <person name="Foster-Nyarko E."/>
            <person name="Jarju S."/>
            <person name="Secka A."/>
            <person name="Antonio M."/>
            <person name="Oren A."/>
            <person name="Chaudhuri R.R."/>
            <person name="La Ragione R."/>
            <person name="Hildebrand F."/>
            <person name="Pallen M.J."/>
        </authorList>
    </citation>
    <scope>NUCLEOTIDE SEQUENCE</scope>
    <source>
        <strain evidence="5">B1-20833</strain>
    </source>
</reference>
<dbReference type="CDD" id="cd10795">
    <property type="entry name" value="GH57N_MJA1_like"/>
    <property type="match status" value="1"/>
</dbReference>
<accession>A0A9D9ERZ0</accession>
<feature type="region of interest" description="Disordered" evidence="3">
    <location>
        <begin position="414"/>
        <end position="445"/>
    </location>
</feature>
<dbReference type="Proteomes" id="UP000823661">
    <property type="component" value="Unassembled WGS sequence"/>
</dbReference>
<dbReference type="Pfam" id="PF03065">
    <property type="entry name" value="Glyco_hydro_57"/>
    <property type="match status" value="1"/>
</dbReference>
<evidence type="ECO:0000256" key="1">
    <source>
        <dbReference type="ARBA" id="ARBA00006821"/>
    </source>
</evidence>
<proteinExistence type="inferred from homology"/>
<dbReference type="PANTHER" id="PTHR36306">
    <property type="entry name" value="ALPHA-AMYLASE-RELATED-RELATED"/>
    <property type="match status" value="1"/>
</dbReference>
<sequence>MKKSICLYFQVHQPCRLRLYRFFDIGKDSHYYDDFANRTILRRVAQKCYLPMNELLLELIKAYKGEFKVAFSISGSVLEQFDRYAPEVIESFRRLAETGSVEFLSETYYHSLASLASPVEFRHQVERHREAINHYFGVTPTTFRNTELIYSDAIGEMVYDMGFKTMLTEGARHVLGWKSPNYVYSGAKAPKLSLLLKNSSLSDDIAFRFSDRNWSDWPLTGDKYVAWIKAAAQNDEIVNLFMDYETFGEHQSAQSGIFDFMRYFPEVVKKDGEFEFVTPSEAAKKHKPVAQLDVPDPISWADEERDVTAWLGNELQNDAFKKLYSQEEKLALLDNEDLWADYGHLQESDHFYYMCTKFFSDGAVHKYFNPYDTPYEAFINYMNVLSDFILRVDDAISVSDANFAGSKKETAAKKTGRPAVKTVKKTASSSAKAAGKPAAKAAGKTAAKTVKKTAAAKTAVKAASKTTKKTK</sequence>
<organism evidence="5 6">
    <name type="scientific">Candidatus Cryptobacteroides intestinavium</name>
    <dbReference type="NCBI Taxonomy" id="2840766"/>
    <lineage>
        <taxon>Bacteria</taxon>
        <taxon>Pseudomonadati</taxon>
        <taxon>Bacteroidota</taxon>
        <taxon>Bacteroidia</taxon>
        <taxon>Bacteroidales</taxon>
        <taxon>Candidatus Cryptobacteroides</taxon>
    </lineage>
</organism>
<dbReference type="InterPro" id="IPR052046">
    <property type="entry name" value="GH57_Enzymes"/>
</dbReference>
<dbReference type="Gene3D" id="3.20.110.20">
    <property type="match status" value="1"/>
</dbReference>
<dbReference type="InterPro" id="IPR004300">
    <property type="entry name" value="Glyco_hydro_57_N"/>
</dbReference>
<keyword evidence="2" id="KW-0119">Carbohydrate metabolism</keyword>
<evidence type="ECO:0000313" key="6">
    <source>
        <dbReference type="Proteomes" id="UP000823661"/>
    </source>
</evidence>
<dbReference type="GO" id="GO:0005975">
    <property type="term" value="P:carbohydrate metabolic process"/>
    <property type="evidence" value="ECO:0007669"/>
    <property type="project" value="InterPro"/>
</dbReference>
<dbReference type="SUPFAM" id="SSF88713">
    <property type="entry name" value="Glycoside hydrolase/deacetylase"/>
    <property type="match status" value="1"/>
</dbReference>
<dbReference type="AlphaFoldDB" id="A0A9D9ERZ0"/>